<dbReference type="PROSITE" id="PS51186">
    <property type="entry name" value="GNAT"/>
    <property type="match status" value="1"/>
</dbReference>
<dbReference type="Proteomes" id="UP001501175">
    <property type="component" value="Unassembled WGS sequence"/>
</dbReference>
<dbReference type="InterPro" id="IPR016181">
    <property type="entry name" value="Acyl_CoA_acyltransferase"/>
</dbReference>
<name>A0ABP8NB18_9BACT</name>
<comment type="caution">
    <text evidence="2">The sequence shown here is derived from an EMBL/GenBank/DDBJ whole genome shotgun (WGS) entry which is preliminary data.</text>
</comment>
<dbReference type="Pfam" id="PF13508">
    <property type="entry name" value="Acetyltransf_7"/>
    <property type="match status" value="1"/>
</dbReference>
<sequence>MELYHVTELAQKRALWGVFSRYHYLSHTFSAGAKVYVATVNDSLAAFCAVINFPHPKVDAMRIHRLVVLPAFQGCGVGMLLMDYVARLYHKQRKVMFITTTHPALIRAMSKSPHWICFDKGRKGKYGKNSNYKNSSTDRITTSWRFRP</sequence>
<accession>A0ABP8NB18</accession>
<reference evidence="3" key="1">
    <citation type="journal article" date="2019" name="Int. J. Syst. Evol. Microbiol.">
        <title>The Global Catalogue of Microorganisms (GCM) 10K type strain sequencing project: providing services to taxonomists for standard genome sequencing and annotation.</title>
        <authorList>
            <consortium name="The Broad Institute Genomics Platform"/>
            <consortium name="The Broad Institute Genome Sequencing Center for Infectious Disease"/>
            <person name="Wu L."/>
            <person name="Ma J."/>
        </authorList>
    </citation>
    <scope>NUCLEOTIDE SEQUENCE [LARGE SCALE GENOMIC DNA]</scope>
    <source>
        <strain evidence="3">JCM 17927</strain>
    </source>
</reference>
<evidence type="ECO:0000259" key="1">
    <source>
        <dbReference type="PROSITE" id="PS51186"/>
    </source>
</evidence>
<proteinExistence type="predicted"/>
<evidence type="ECO:0000313" key="2">
    <source>
        <dbReference type="EMBL" id="GAA4464261.1"/>
    </source>
</evidence>
<dbReference type="InterPro" id="IPR000182">
    <property type="entry name" value="GNAT_dom"/>
</dbReference>
<gene>
    <name evidence="2" type="ORF">GCM10023189_43300</name>
</gene>
<dbReference type="RefSeq" id="WP_345246999.1">
    <property type="nucleotide sequence ID" value="NZ_BAABHD010000076.1"/>
</dbReference>
<dbReference type="Gene3D" id="3.40.630.30">
    <property type="match status" value="1"/>
</dbReference>
<organism evidence="2 3">
    <name type="scientific">Nibrella saemangeumensis</name>
    <dbReference type="NCBI Taxonomy" id="1084526"/>
    <lineage>
        <taxon>Bacteria</taxon>
        <taxon>Pseudomonadati</taxon>
        <taxon>Bacteroidota</taxon>
        <taxon>Cytophagia</taxon>
        <taxon>Cytophagales</taxon>
        <taxon>Spirosomataceae</taxon>
        <taxon>Nibrella</taxon>
    </lineage>
</organism>
<dbReference type="SUPFAM" id="SSF55729">
    <property type="entry name" value="Acyl-CoA N-acyltransferases (Nat)"/>
    <property type="match status" value="1"/>
</dbReference>
<dbReference type="CDD" id="cd04301">
    <property type="entry name" value="NAT_SF"/>
    <property type="match status" value="1"/>
</dbReference>
<protein>
    <recommendedName>
        <fullName evidence="1">N-acetyltransferase domain-containing protein</fullName>
    </recommendedName>
</protein>
<feature type="domain" description="N-acetyltransferase" evidence="1">
    <location>
        <begin position="1"/>
        <end position="148"/>
    </location>
</feature>
<keyword evidence="3" id="KW-1185">Reference proteome</keyword>
<dbReference type="EMBL" id="BAABHD010000076">
    <property type="protein sequence ID" value="GAA4464261.1"/>
    <property type="molecule type" value="Genomic_DNA"/>
</dbReference>
<evidence type="ECO:0000313" key="3">
    <source>
        <dbReference type="Proteomes" id="UP001501175"/>
    </source>
</evidence>